<proteinExistence type="predicted"/>
<feature type="domain" description="DUF4220" evidence="2">
    <location>
        <begin position="69"/>
        <end position="269"/>
    </location>
</feature>
<name>A0A8T2T7M9_CERRI</name>
<feature type="transmembrane region" description="Helical" evidence="1">
    <location>
        <begin position="72"/>
        <end position="93"/>
    </location>
</feature>
<gene>
    <name evidence="3" type="ORF">KP509_14G013500</name>
</gene>
<dbReference type="Proteomes" id="UP000825935">
    <property type="component" value="Chromosome 14"/>
</dbReference>
<evidence type="ECO:0000313" key="4">
    <source>
        <dbReference type="Proteomes" id="UP000825935"/>
    </source>
</evidence>
<dbReference type="AlphaFoldDB" id="A0A8T2T7M9"/>
<accession>A0A8T2T7M9</accession>
<dbReference type="EMBL" id="CM035419">
    <property type="protein sequence ID" value="KAH7414841.1"/>
    <property type="molecule type" value="Genomic_DNA"/>
</dbReference>
<evidence type="ECO:0000313" key="3">
    <source>
        <dbReference type="EMBL" id="KAH7414841.1"/>
    </source>
</evidence>
<keyword evidence="4" id="KW-1185">Reference proteome</keyword>
<evidence type="ECO:0000259" key="2">
    <source>
        <dbReference type="Pfam" id="PF13968"/>
    </source>
</evidence>
<dbReference type="OrthoDB" id="10069473at2759"/>
<feature type="transmembrane region" description="Helical" evidence="1">
    <location>
        <begin position="25"/>
        <end position="44"/>
    </location>
</feature>
<protein>
    <recommendedName>
        <fullName evidence="2">DUF4220 domain-containing protein</fullName>
    </recommendedName>
</protein>
<reference evidence="3" key="1">
    <citation type="submission" date="2021-08" db="EMBL/GenBank/DDBJ databases">
        <title>WGS assembly of Ceratopteris richardii.</title>
        <authorList>
            <person name="Marchant D.B."/>
            <person name="Chen G."/>
            <person name="Jenkins J."/>
            <person name="Shu S."/>
            <person name="Leebens-Mack J."/>
            <person name="Grimwood J."/>
            <person name="Schmutz J."/>
            <person name="Soltis P."/>
            <person name="Soltis D."/>
            <person name="Chen Z.-H."/>
        </authorList>
    </citation>
    <scope>NUCLEOTIDE SEQUENCE</scope>
    <source>
        <strain evidence="3">Whitten #5841</strain>
        <tissue evidence="3">Leaf</tissue>
    </source>
</reference>
<keyword evidence="1" id="KW-1133">Transmembrane helix</keyword>
<dbReference type="Pfam" id="PF13968">
    <property type="entry name" value="DUF4220"/>
    <property type="match status" value="1"/>
</dbReference>
<keyword evidence="1" id="KW-0812">Transmembrane</keyword>
<evidence type="ECO:0000256" key="1">
    <source>
        <dbReference type="SAM" id="Phobius"/>
    </source>
</evidence>
<dbReference type="PANTHER" id="PTHR31325">
    <property type="entry name" value="OS01G0798800 PROTEIN-RELATED"/>
    <property type="match status" value="1"/>
</dbReference>
<sequence length="286" mass="33059">MVNTIEASSSFVNFEQQLVHEFFRIWWIPSMVLLSMTLQLVLLVRGGACKWSIWLRATVWPWPKSPLPPENYTIWALVLLFHMGALDNISAYAMEDAELWLCHGLLMILQVISAIFVIANSVYSWKYDLFSICLLLAGSVKYAECTLARRCSSNTTIVEAVLAFYRFIRFKPSLSLPVKGVGEVPPQDCGERFFYIVSGEPFALFKLYRRQLTSLFMYEWRSSKIRKLFLLDMSEVRFFRSSTNPEKDIPSVLDMELRFLFDSIYTKDGGTTYTALSVIFWSPCFV</sequence>
<dbReference type="InterPro" id="IPR025315">
    <property type="entry name" value="DUF4220"/>
</dbReference>
<organism evidence="3 4">
    <name type="scientific">Ceratopteris richardii</name>
    <name type="common">Triangle waterfern</name>
    <dbReference type="NCBI Taxonomy" id="49495"/>
    <lineage>
        <taxon>Eukaryota</taxon>
        <taxon>Viridiplantae</taxon>
        <taxon>Streptophyta</taxon>
        <taxon>Embryophyta</taxon>
        <taxon>Tracheophyta</taxon>
        <taxon>Polypodiopsida</taxon>
        <taxon>Polypodiidae</taxon>
        <taxon>Polypodiales</taxon>
        <taxon>Pteridineae</taxon>
        <taxon>Pteridaceae</taxon>
        <taxon>Parkerioideae</taxon>
        <taxon>Ceratopteris</taxon>
    </lineage>
</organism>
<feature type="transmembrane region" description="Helical" evidence="1">
    <location>
        <begin position="100"/>
        <end position="119"/>
    </location>
</feature>
<keyword evidence="1" id="KW-0472">Membrane</keyword>
<comment type="caution">
    <text evidence="3">The sequence shown here is derived from an EMBL/GenBank/DDBJ whole genome shotgun (WGS) entry which is preliminary data.</text>
</comment>